<dbReference type="EMBL" id="JBHTJG010000003">
    <property type="protein sequence ID" value="MFD0946268.1"/>
    <property type="molecule type" value="Genomic_DNA"/>
</dbReference>
<evidence type="ECO:0000313" key="2">
    <source>
        <dbReference type="Proteomes" id="UP001596977"/>
    </source>
</evidence>
<name>A0ABW3H4F7_9SPHN</name>
<comment type="caution">
    <text evidence="1">The sequence shown here is derived from an EMBL/GenBank/DDBJ whole genome shotgun (WGS) entry which is preliminary data.</text>
</comment>
<gene>
    <name evidence="1" type="ORF">ACFQ1E_07970</name>
</gene>
<organism evidence="1 2">
    <name type="scientific">Sphingomonas canadensis</name>
    <dbReference type="NCBI Taxonomy" id="1219257"/>
    <lineage>
        <taxon>Bacteria</taxon>
        <taxon>Pseudomonadati</taxon>
        <taxon>Pseudomonadota</taxon>
        <taxon>Alphaproteobacteria</taxon>
        <taxon>Sphingomonadales</taxon>
        <taxon>Sphingomonadaceae</taxon>
        <taxon>Sphingomonas</taxon>
    </lineage>
</organism>
<dbReference type="Proteomes" id="UP001596977">
    <property type="component" value="Unassembled WGS sequence"/>
</dbReference>
<protein>
    <submittedName>
        <fullName evidence="1">Phage virion morphogenesis protein</fullName>
    </submittedName>
</protein>
<dbReference type="InterPro" id="IPR006522">
    <property type="entry name" value="Phage_virion_morphogenesis"/>
</dbReference>
<reference evidence="2" key="1">
    <citation type="journal article" date="2019" name="Int. J. Syst. Evol. Microbiol.">
        <title>The Global Catalogue of Microorganisms (GCM) 10K type strain sequencing project: providing services to taxonomists for standard genome sequencing and annotation.</title>
        <authorList>
            <consortium name="The Broad Institute Genomics Platform"/>
            <consortium name="The Broad Institute Genome Sequencing Center for Infectious Disease"/>
            <person name="Wu L."/>
            <person name="Ma J."/>
        </authorList>
    </citation>
    <scope>NUCLEOTIDE SEQUENCE [LARGE SCALE GENOMIC DNA]</scope>
    <source>
        <strain evidence="2">CCUG 62982</strain>
    </source>
</reference>
<dbReference type="RefSeq" id="WP_264943641.1">
    <property type="nucleotide sequence ID" value="NZ_JAPDRA010000003.1"/>
</dbReference>
<sequence>MTGAGFRISVDGQEAAERQLAALAARFGDLTPLMDVIGGVIEADVHDNFMGEHSPEGVKWTPSQRVIAHGGKTLQLSRRLLLSIARRVGRDFVEVGSNLPYAARHQNGFNGTEQVRSHRRRITQAFGRALAEPIEVVVGAFSRKANTPARPYLGWSAAAREEVAEQVAAYAGAQP</sequence>
<proteinExistence type="predicted"/>
<dbReference type="Pfam" id="PF05069">
    <property type="entry name" value="Phage_tail_S"/>
    <property type="match status" value="1"/>
</dbReference>
<accession>A0ABW3H4F7</accession>
<evidence type="ECO:0000313" key="1">
    <source>
        <dbReference type="EMBL" id="MFD0946268.1"/>
    </source>
</evidence>
<keyword evidence="2" id="KW-1185">Reference proteome</keyword>